<organism evidence="2 3">
    <name type="scientific">Hanseniaspora osmophila</name>
    <dbReference type="NCBI Taxonomy" id="56408"/>
    <lineage>
        <taxon>Eukaryota</taxon>
        <taxon>Fungi</taxon>
        <taxon>Dikarya</taxon>
        <taxon>Ascomycota</taxon>
        <taxon>Saccharomycotina</taxon>
        <taxon>Saccharomycetes</taxon>
        <taxon>Saccharomycodales</taxon>
        <taxon>Saccharomycodaceae</taxon>
        <taxon>Hanseniaspora</taxon>
    </lineage>
</organism>
<feature type="region of interest" description="Disordered" evidence="1">
    <location>
        <begin position="427"/>
        <end position="452"/>
    </location>
</feature>
<feature type="compositionally biased region" description="Low complexity" evidence="1">
    <location>
        <begin position="189"/>
        <end position="198"/>
    </location>
</feature>
<feature type="compositionally biased region" description="Low complexity" evidence="1">
    <location>
        <begin position="373"/>
        <end position="392"/>
    </location>
</feature>
<proteinExistence type="predicted"/>
<name>A0A1E5RAI1_9ASCO</name>
<feature type="compositionally biased region" description="Polar residues" evidence="1">
    <location>
        <begin position="304"/>
        <end position="327"/>
    </location>
</feature>
<accession>A0A1E5RAI1</accession>
<feature type="region of interest" description="Disordered" evidence="1">
    <location>
        <begin position="372"/>
        <end position="392"/>
    </location>
</feature>
<dbReference type="InParanoid" id="A0A1E5RAI1"/>
<feature type="compositionally biased region" description="Polar residues" evidence="1">
    <location>
        <begin position="254"/>
        <end position="270"/>
    </location>
</feature>
<dbReference type="EMBL" id="LPNM01000008">
    <property type="protein sequence ID" value="OEJ83902.1"/>
    <property type="molecule type" value="Genomic_DNA"/>
</dbReference>
<dbReference type="InterPro" id="IPR020998">
    <property type="entry name" value="Med3"/>
</dbReference>
<gene>
    <name evidence="2" type="ORF">AWRI3579_g2595</name>
</gene>
<dbReference type="AlphaFoldDB" id="A0A1E5RAI1"/>
<dbReference type="Pfam" id="PF11593">
    <property type="entry name" value="Med3"/>
    <property type="match status" value="1"/>
</dbReference>
<protein>
    <submittedName>
        <fullName evidence="2">Uncharacterized protein</fullName>
    </submittedName>
</protein>
<feature type="compositionally biased region" description="Polar residues" evidence="1">
    <location>
        <begin position="434"/>
        <end position="452"/>
    </location>
</feature>
<keyword evidence="3" id="KW-1185">Reference proteome</keyword>
<sequence>MAIETVPAGNASGSQTEKDMIIPADLQSLQKYLLEQVPQSEPNNKSASASIALNGYMAKVQNEILPLRLEFNALLKQMAHLDNPQESGKQKYLALKARLVTVTTKINDLSQEFKKLQPLLYILKNNQKILETPNSYYILETLDQLPQPEIKVPLPKQFQPKIINTLPNAVSNSTGVNTAVSSAQKATKSPVNSVNSPSTPATAKTPGSVAASNTVKHSLQGNLASASTFSGIRKNAKGSGANAHASSGSVKKPATNSKRGTPQAFSPLSANTPVTNVSASNNSTNLSNIGAVYNSGGRSKNHDQVTSAPLSKANSANESPSMYMNTSNITPANILQNLNSSMGNNSQSSNMGALSSRVGMNGPSGNIGQQRVNNPNSNSNSNNINNNSMNYGNNMNNRVPSTDNSMGGYGYNGNFSMSPSSILQNMNNLPNNNSSVASGNMSPNGSLNTNNNSAGMLDLNTLDLSNLDDFLQ</sequence>
<feature type="region of interest" description="Disordered" evidence="1">
    <location>
        <begin position="235"/>
        <end position="327"/>
    </location>
</feature>
<feature type="compositionally biased region" description="Low complexity" evidence="1">
    <location>
        <begin position="237"/>
        <end position="249"/>
    </location>
</feature>
<dbReference type="GO" id="GO:0016592">
    <property type="term" value="C:mediator complex"/>
    <property type="evidence" value="ECO:0007669"/>
    <property type="project" value="InterPro"/>
</dbReference>
<feature type="compositionally biased region" description="Low complexity" evidence="1">
    <location>
        <begin position="271"/>
        <end position="288"/>
    </location>
</feature>
<reference evidence="3" key="1">
    <citation type="journal article" date="2016" name="Genome Announc.">
        <title>Genome sequences of three species of Hanseniaspora isolated from spontaneous wine fermentations.</title>
        <authorList>
            <person name="Sternes P.R."/>
            <person name="Lee D."/>
            <person name="Kutyna D.R."/>
            <person name="Borneman A.R."/>
        </authorList>
    </citation>
    <scope>NUCLEOTIDE SEQUENCE [LARGE SCALE GENOMIC DNA]</scope>
    <source>
        <strain evidence="3">AWRI3579</strain>
    </source>
</reference>
<evidence type="ECO:0000313" key="3">
    <source>
        <dbReference type="Proteomes" id="UP000095728"/>
    </source>
</evidence>
<comment type="caution">
    <text evidence="2">The sequence shown here is derived from an EMBL/GenBank/DDBJ whole genome shotgun (WGS) entry which is preliminary data.</text>
</comment>
<evidence type="ECO:0000313" key="2">
    <source>
        <dbReference type="EMBL" id="OEJ83902.1"/>
    </source>
</evidence>
<dbReference type="Proteomes" id="UP000095728">
    <property type="component" value="Unassembled WGS sequence"/>
</dbReference>
<dbReference type="OrthoDB" id="4070475at2759"/>
<dbReference type="GO" id="GO:0006357">
    <property type="term" value="P:regulation of transcription by RNA polymerase II"/>
    <property type="evidence" value="ECO:0007669"/>
    <property type="project" value="InterPro"/>
</dbReference>
<feature type="region of interest" description="Disordered" evidence="1">
    <location>
        <begin position="181"/>
        <end position="213"/>
    </location>
</feature>
<evidence type="ECO:0000256" key="1">
    <source>
        <dbReference type="SAM" id="MobiDB-lite"/>
    </source>
</evidence>
<dbReference type="GO" id="GO:0003712">
    <property type="term" value="F:transcription coregulator activity"/>
    <property type="evidence" value="ECO:0007669"/>
    <property type="project" value="InterPro"/>
</dbReference>